<accession>A0A3M7II80</accession>
<sequence length="732" mass="81504">MDYYQNNQSTTPPTDVGTMPPPLYWWMGGAVWGGLIDFWAYTNYTRYNPTIQQGLLAQTGPDNNYMPPAYYYTLGNDDQTFWALACLSAIEYGFPVPEGSSSTVYLDLAIAVFNSQVYRWDNSSCSGGLKWQVFESRSGYHYKNSISNGGFFQMASRLARYTGNQTYLDWAEKSWDWMWDIGLIDPNYNVFDGTNDLINCSEIDHTAWSYNPSMLLYGTAILYNYTDGSASEMWQERTSGLVEACARNFFGPFDNTSNVMYEPSCELSNDCNYDQKSFKAYLARWMSKASVVAPYISESVNRLLTDSAEAAAEACSGGTDGVTCGQKWYTGEWDGDYGVSEQLSALEVVQSLLLLDGDAVRQYPRTNESVRVRVESSPTTTLSIGAPTGTASGTGEENSDQTTTSPSAQSTSTDASEASESGSDEEGDGNESNANFARLLSGLFVFGDQRMGSQGPGSAPPAAGQELFQLPIGKDGKLVCTMPKDKVYLITFSSPPDNRLLTPFCQAILLALDIIETRHESGVVITTSGIPKFYSNGLDLEHASFTPGFFPDSLYALWRRMLTYPMPTIALINGHAFAGALMLAMHHDYRIMNPHKGYLCLNEVELGVPLRPPMSSVFRQKVSPQTYRKLVLEAYRYKALEALKEGIVDWLGGLEEALTHVDELKLVQKAQKGMSGKRAYGDLKREMWRETVDYLENFGAEDGRDFRVQAKNEREREASERKVKEWEAKAKL</sequence>
<keyword evidence="8" id="KW-0472">Membrane</keyword>
<dbReference type="InterPro" id="IPR001753">
    <property type="entry name" value="Enoyl-CoA_hydra/iso"/>
</dbReference>
<dbReference type="GO" id="GO:0016052">
    <property type="term" value="P:carbohydrate catabolic process"/>
    <property type="evidence" value="ECO:0007669"/>
    <property type="project" value="InterPro"/>
</dbReference>
<keyword evidence="6" id="KW-0378">Hydrolase</keyword>
<name>A0A3M7II80_HORWE</name>
<comment type="caution">
    <text evidence="12">The sequence shown here is derived from an EMBL/GenBank/DDBJ whole genome shotgun (WGS) entry which is preliminary data.</text>
</comment>
<dbReference type="Pfam" id="PF03663">
    <property type="entry name" value="Glyco_hydro_76"/>
    <property type="match status" value="1"/>
</dbReference>
<comment type="catalytic activity">
    <reaction evidence="1">
        <text>Random hydrolysis of (1-&gt;6)-alpha-D-mannosidic linkages in unbranched (1-&gt;6)-mannans.</text>
        <dbReference type="EC" id="3.2.1.101"/>
    </reaction>
</comment>
<protein>
    <recommendedName>
        <fullName evidence="4">mannan endo-1,6-alpha-mannosidase</fullName>
        <ecNumber evidence="4">3.2.1.101</ecNumber>
    </recommendedName>
</protein>
<keyword evidence="5" id="KW-0732">Signal</keyword>
<evidence type="ECO:0000313" key="13">
    <source>
        <dbReference type="Proteomes" id="UP000281677"/>
    </source>
</evidence>
<dbReference type="Proteomes" id="UP000281677">
    <property type="component" value="Unassembled WGS sequence"/>
</dbReference>
<dbReference type="CDD" id="cd06558">
    <property type="entry name" value="crotonase-like"/>
    <property type="match status" value="1"/>
</dbReference>
<dbReference type="Gene3D" id="1.50.10.20">
    <property type="match status" value="1"/>
</dbReference>
<gene>
    <name evidence="12" type="ORF">D0859_10847</name>
</gene>
<evidence type="ECO:0000256" key="5">
    <source>
        <dbReference type="ARBA" id="ARBA00022729"/>
    </source>
</evidence>
<dbReference type="GO" id="GO:0012505">
    <property type="term" value="C:endomembrane system"/>
    <property type="evidence" value="ECO:0007669"/>
    <property type="project" value="UniProtKB-SubCell"/>
</dbReference>
<evidence type="ECO:0000256" key="6">
    <source>
        <dbReference type="ARBA" id="ARBA00022801"/>
    </source>
</evidence>
<reference evidence="12 13" key="1">
    <citation type="journal article" date="2018" name="BMC Genomics">
        <title>Genomic evidence for intraspecific hybridization in a clonal and extremely halotolerant yeast.</title>
        <authorList>
            <person name="Gostincar C."/>
            <person name="Stajich J.E."/>
            <person name="Zupancic J."/>
            <person name="Zalar P."/>
            <person name="Gunde-Cimerman N."/>
        </authorList>
    </citation>
    <scope>NUCLEOTIDE SEQUENCE [LARGE SCALE GENOMIC DNA]</scope>
    <source>
        <strain evidence="12 13">EXF-120</strain>
    </source>
</reference>
<dbReference type="PANTHER" id="PTHR12145">
    <property type="entry name" value="MANNAN ENDO-1,6-ALPHA-MANNOSIDASE DCW1"/>
    <property type="match status" value="1"/>
</dbReference>
<dbReference type="SUPFAM" id="SSF52096">
    <property type="entry name" value="ClpP/crotonase"/>
    <property type="match status" value="1"/>
</dbReference>
<keyword evidence="9" id="KW-0325">Glycoprotein</keyword>
<evidence type="ECO:0000256" key="10">
    <source>
        <dbReference type="ARBA" id="ARBA00023295"/>
    </source>
</evidence>
<feature type="compositionally biased region" description="Low complexity" evidence="11">
    <location>
        <begin position="400"/>
        <end position="421"/>
    </location>
</feature>
<feature type="compositionally biased region" description="Polar residues" evidence="11">
    <location>
        <begin position="376"/>
        <end position="396"/>
    </location>
</feature>
<evidence type="ECO:0000256" key="8">
    <source>
        <dbReference type="ARBA" id="ARBA00023136"/>
    </source>
</evidence>
<evidence type="ECO:0000256" key="11">
    <source>
        <dbReference type="SAM" id="MobiDB-lite"/>
    </source>
</evidence>
<dbReference type="InterPro" id="IPR008928">
    <property type="entry name" value="6-hairpin_glycosidase_sf"/>
</dbReference>
<dbReference type="Pfam" id="PF00378">
    <property type="entry name" value="ECH_1"/>
    <property type="match status" value="1"/>
</dbReference>
<dbReference type="GO" id="GO:0009272">
    <property type="term" value="P:fungal-type cell wall biogenesis"/>
    <property type="evidence" value="ECO:0007669"/>
    <property type="project" value="TreeGrafter"/>
</dbReference>
<dbReference type="InterPro" id="IPR029045">
    <property type="entry name" value="ClpP/crotonase-like_dom_sf"/>
</dbReference>
<dbReference type="VEuPathDB" id="FungiDB:BTJ68_07202"/>
<evidence type="ECO:0000256" key="1">
    <source>
        <dbReference type="ARBA" id="ARBA00001452"/>
    </source>
</evidence>
<organism evidence="12 13">
    <name type="scientific">Hortaea werneckii</name>
    <name type="common">Black yeast</name>
    <name type="synonym">Cladosporium werneckii</name>
    <dbReference type="NCBI Taxonomy" id="91943"/>
    <lineage>
        <taxon>Eukaryota</taxon>
        <taxon>Fungi</taxon>
        <taxon>Dikarya</taxon>
        <taxon>Ascomycota</taxon>
        <taxon>Pezizomycotina</taxon>
        <taxon>Dothideomycetes</taxon>
        <taxon>Dothideomycetidae</taxon>
        <taxon>Mycosphaerellales</taxon>
        <taxon>Teratosphaeriaceae</taxon>
        <taxon>Hortaea</taxon>
    </lineage>
</organism>
<evidence type="ECO:0000256" key="7">
    <source>
        <dbReference type="ARBA" id="ARBA00023026"/>
    </source>
</evidence>
<dbReference type="GO" id="GO:0008496">
    <property type="term" value="F:mannan endo-1,6-alpha-mannosidase activity"/>
    <property type="evidence" value="ECO:0007669"/>
    <property type="project" value="UniProtKB-EC"/>
</dbReference>
<dbReference type="EMBL" id="QWIT01000375">
    <property type="protein sequence ID" value="RMZ25112.1"/>
    <property type="molecule type" value="Genomic_DNA"/>
</dbReference>
<evidence type="ECO:0000256" key="3">
    <source>
        <dbReference type="ARBA" id="ARBA00009699"/>
    </source>
</evidence>
<keyword evidence="10" id="KW-0326">Glycosidase</keyword>
<comment type="similarity">
    <text evidence="3">Belongs to the glycosyl hydrolase 76 family.</text>
</comment>
<evidence type="ECO:0000256" key="4">
    <source>
        <dbReference type="ARBA" id="ARBA00012350"/>
    </source>
</evidence>
<evidence type="ECO:0000256" key="2">
    <source>
        <dbReference type="ARBA" id="ARBA00004308"/>
    </source>
</evidence>
<dbReference type="FunFam" id="1.50.10.20:FF:000006">
    <property type="entry name" value="Mannan endo-1,6-alpha-mannosidase"/>
    <property type="match status" value="1"/>
</dbReference>
<dbReference type="AlphaFoldDB" id="A0A3M7II80"/>
<dbReference type="OrthoDB" id="1696280at2759"/>
<dbReference type="InterPro" id="IPR005198">
    <property type="entry name" value="Glyco_hydro_76"/>
</dbReference>
<feature type="region of interest" description="Disordered" evidence="11">
    <location>
        <begin position="368"/>
        <end position="433"/>
    </location>
</feature>
<dbReference type="InterPro" id="IPR014480">
    <property type="entry name" value="Mannan-1_6-alpha_mannosidase"/>
</dbReference>
<dbReference type="PANTHER" id="PTHR12145:SF36">
    <property type="entry name" value="MANNAN ENDO-1,6-ALPHA-MANNOSIDASE DCW1"/>
    <property type="match status" value="1"/>
</dbReference>
<dbReference type="Gene3D" id="3.90.226.10">
    <property type="entry name" value="2-enoyl-CoA Hydratase, Chain A, domain 1"/>
    <property type="match status" value="1"/>
</dbReference>
<comment type="subcellular location">
    <subcellularLocation>
        <location evidence="2">Endomembrane system</location>
    </subcellularLocation>
</comment>
<keyword evidence="7" id="KW-0843">Virulence</keyword>
<dbReference type="SUPFAM" id="SSF48208">
    <property type="entry name" value="Six-hairpin glycosidases"/>
    <property type="match status" value="1"/>
</dbReference>
<evidence type="ECO:0000256" key="9">
    <source>
        <dbReference type="ARBA" id="ARBA00023180"/>
    </source>
</evidence>
<proteinExistence type="inferred from homology"/>
<dbReference type="EC" id="3.2.1.101" evidence="4"/>
<evidence type="ECO:0000313" key="12">
    <source>
        <dbReference type="EMBL" id="RMZ25112.1"/>
    </source>
</evidence>